<gene>
    <name evidence="2" type="ORF">ALQ49_02403</name>
</gene>
<proteinExistence type="predicted"/>
<feature type="domain" description="Transposase IS66 central" evidence="1">
    <location>
        <begin position="16"/>
        <end position="49"/>
    </location>
</feature>
<accession>A0A3M3S200</accession>
<organism evidence="2 3">
    <name type="scientific">Pseudomonas syringae pv. apii</name>
    <dbReference type="NCBI Taxonomy" id="81036"/>
    <lineage>
        <taxon>Bacteria</taxon>
        <taxon>Pseudomonadati</taxon>
        <taxon>Pseudomonadota</taxon>
        <taxon>Gammaproteobacteria</taxon>
        <taxon>Pseudomonadales</taxon>
        <taxon>Pseudomonadaceae</taxon>
        <taxon>Pseudomonas</taxon>
    </lineage>
</organism>
<dbReference type="InterPro" id="IPR004291">
    <property type="entry name" value="Transposase_IS66_central"/>
</dbReference>
<reference evidence="2 3" key="1">
    <citation type="submission" date="2018-08" db="EMBL/GenBank/DDBJ databases">
        <title>Recombination of ecologically and evolutionarily significant loci maintains genetic cohesion in the Pseudomonas syringae species complex.</title>
        <authorList>
            <person name="Dillon M."/>
            <person name="Thakur S."/>
            <person name="Almeida R.N.D."/>
            <person name="Weir B.S."/>
            <person name="Guttman D.S."/>
        </authorList>
    </citation>
    <scope>NUCLEOTIDE SEQUENCE [LARGE SCALE GENOMIC DNA]</scope>
    <source>
        <strain evidence="2 3">1089_5</strain>
    </source>
</reference>
<evidence type="ECO:0000313" key="2">
    <source>
        <dbReference type="EMBL" id="RMO02726.1"/>
    </source>
</evidence>
<evidence type="ECO:0000313" key="3">
    <source>
        <dbReference type="Proteomes" id="UP000278062"/>
    </source>
</evidence>
<dbReference type="Proteomes" id="UP000278062">
    <property type="component" value="Unassembled WGS sequence"/>
</dbReference>
<sequence>MPHEQRLKEICSSQLAKFADNLLLYRQEKIFGRAGLPIARSTFAQWVGSQRLPAPPRRIAKPHLSSCRLTSTSRTAWA</sequence>
<comment type="caution">
    <text evidence="2">The sequence shown here is derived from an EMBL/GenBank/DDBJ whole genome shotgun (WGS) entry which is preliminary data.</text>
</comment>
<evidence type="ECO:0000259" key="1">
    <source>
        <dbReference type="Pfam" id="PF03050"/>
    </source>
</evidence>
<dbReference type="EMBL" id="RBPL01000011">
    <property type="protein sequence ID" value="RMO02726.1"/>
    <property type="molecule type" value="Genomic_DNA"/>
</dbReference>
<name>A0A3M3S200_9PSED</name>
<dbReference type="AlphaFoldDB" id="A0A3M3S200"/>
<protein>
    <submittedName>
        <fullName evidence="2">Transposase</fullName>
    </submittedName>
</protein>
<dbReference type="Pfam" id="PF03050">
    <property type="entry name" value="DDE_Tnp_IS66"/>
    <property type="match status" value="1"/>
</dbReference>